<evidence type="ECO:0000256" key="1">
    <source>
        <dbReference type="ARBA" id="ARBA00004117"/>
    </source>
</evidence>
<dbReference type="OrthoDB" id="8554211at2"/>
<keyword evidence="8 9" id="KW-0975">Bacterial flagellum</keyword>
<dbReference type="PANTHER" id="PTHR30046">
    <property type="entry name" value="FLAGELLAR M-RING PROTEIN"/>
    <property type="match status" value="1"/>
</dbReference>
<evidence type="ECO:0000256" key="4">
    <source>
        <dbReference type="ARBA" id="ARBA00022475"/>
    </source>
</evidence>
<dbReference type="GO" id="GO:0003774">
    <property type="term" value="F:cytoskeletal motor activity"/>
    <property type="evidence" value="ECO:0007669"/>
    <property type="project" value="InterPro"/>
</dbReference>
<feature type="domain" description="Flagellar M-ring N-terminal" evidence="12">
    <location>
        <begin position="78"/>
        <end position="252"/>
    </location>
</feature>
<reference evidence="14 15" key="1">
    <citation type="submission" date="2019-03" db="EMBL/GenBank/DDBJ databases">
        <title>Genomic Encyclopedia of Type Strains, Phase IV (KMG-IV): sequencing the most valuable type-strain genomes for metagenomic binning, comparative biology and taxonomic classification.</title>
        <authorList>
            <person name="Goeker M."/>
        </authorList>
    </citation>
    <scope>NUCLEOTIDE SEQUENCE [LARGE SCALE GENOMIC DNA]</scope>
    <source>
        <strain evidence="14 15">DSM 24591</strain>
    </source>
</reference>
<dbReference type="GO" id="GO:0009431">
    <property type="term" value="C:bacterial-type flagellum basal body, MS ring"/>
    <property type="evidence" value="ECO:0007669"/>
    <property type="project" value="InterPro"/>
</dbReference>
<organism evidence="14 15">
    <name type="scientific">Paralcaligenes ureilyticus</name>
    <dbReference type="NCBI Taxonomy" id="627131"/>
    <lineage>
        <taxon>Bacteria</taxon>
        <taxon>Pseudomonadati</taxon>
        <taxon>Pseudomonadota</taxon>
        <taxon>Betaproteobacteria</taxon>
        <taxon>Burkholderiales</taxon>
        <taxon>Alcaligenaceae</taxon>
        <taxon>Paralcaligenes</taxon>
    </lineage>
</organism>
<evidence type="ECO:0000256" key="10">
    <source>
        <dbReference type="SAM" id="MobiDB-lite"/>
    </source>
</evidence>
<keyword evidence="15" id="KW-1185">Reference proteome</keyword>
<dbReference type="AlphaFoldDB" id="A0A4R3M3Y2"/>
<evidence type="ECO:0000259" key="12">
    <source>
        <dbReference type="Pfam" id="PF01514"/>
    </source>
</evidence>
<dbReference type="EMBL" id="SMAJ01000007">
    <property type="protein sequence ID" value="TCT06959.1"/>
    <property type="molecule type" value="Genomic_DNA"/>
</dbReference>
<keyword evidence="14" id="KW-0969">Cilium</keyword>
<keyword evidence="7 11" id="KW-0472">Membrane</keyword>
<keyword evidence="6 11" id="KW-1133">Transmembrane helix</keyword>
<accession>A0A4R3M3Y2</accession>
<evidence type="ECO:0000256" key="11">
    <source>
        <dbReference type="SAM" id="Phobius"/>
    </source>
</evidence>
<evidence type="ECO:0000256" key="7">
    <source>
        <dbReference type="ARBA" id="ARBA00023136"/>
    </source>
</evidence>
<comment type="caution">
    <text evidence="14">The sequence shown here is derived from an EMBL/GenBank/DDBJ whole genome shotgun (WGS) entry which is preliminary data.</text>
</comment>
<dbReference type="PANTHER" id="PTHR30046:SF0">
    <property type="entry name" value="FLAGELLAR M-RING PROTEIN"/>
    <property type="match status" value="1"/>
</dbReference>
<feature type="transmembrane region" description="Helical" evidence="11">
    <location>
        <begin position="481"/>
        <end position="502"/>
    </location>
</feature>
<dbReference type="Gene3D" id="3.30.300.30">
    <property type="match status" value="1"/>
</dbReference>
<dbReference type="InterPro" id="IPR045851">
    <property type="entry name" value="AMP-bd_C_sf"/>
</dbReference>
<dbReference type="Proteomes" id="UP000295525">
    <property type="component" value="Unassembled WGS sequence"/>
</dbReference>
<comment type="function">
    <text evidence="9">The M ring may be actively involved in energy transduction.</text>
</comment>
<evidence type="ECO:0000256" key="3">
    <source>
        <dbReference type="ARBA" id="ARBA00007971"/>
    </source>
</evidence>
<keyword evidence="4" id="KW-1003">Cell membrane</keyword>
<protein>
    <recommendedName>
        <fullName evidence="9">Flagellar M-ring protein</fullName>
    </recommendedName>
</protein>
<comment type="subcellular location">
    <subcellularLocation>
        <location evidence="1 9">Bacterial flagellum basal body</location>
    </subcellularLocation>
    <subcellularLocation>
        <location evidence="2">Cell membrane</location>
        <topology evidence="2">Multi-pass membrane protein</topology>
    </subcellularLocation>
</comment>
<evidence type="ECO:0000256" key="8">
    <source>
        <dbReference type="ARBA" id="ARBA00023143"/>
    </source>
</evidence>
<evidence type="ECO:0000256" key="6">
    <source>
        <dbReference type="ARBA" id="ARBA00022989"/>
    </source>
</evidence>
<feature type="region of interest" description="Disordered" evidence="10">
    <location>
        <begin position="300"/>
        <end position="388"/>
    </location>
</feature>
<dbReference type="InterPro" id="IPR043427">
    <property type="entry name" value="YscJ/FliF"/>
</dbReference>
<feature type="transmembrane region" description="Helical" evidence="11">
    <location>
        <begin position="60"/>
        <end position="77"/>
    </location>
</feature>
<dbReference type="PIRSF" id="PIRSF004862">
    <property type="entry name" value="FliF"/>
    <property type="match status" value="1"/>
</dbReference>
<dbReference type="GO" id="GO:0005886">
    <property type="term" value="C:plasma membrane"/>
    <property type="evidence" value="ECO:0007669"/>
    <property type="project" value="UniProtKB-SubCell"/>
</dbReference>
<evidence type="ECO:0000256" key="9">
    <source>
        <dbReference type="PIRNR" id="PIRNR004862"/>
    </source>
</evidence>
<dbReference type="PRINTS" id="PR01009">
    <property type="entry name" value="FLGMRINGFLIF"/>
</dbReference>
<dbReference type="Pfam" id="PF01514">
    <property type="entry name" value="YscJ_FliF"/>
    <property type="match status" value="1"/>
</dbReference>
<keyword evidence="14" id="KW-0966">Cell projection</keyword>
<feature type="compositionally biased region" description="Low complexity" evidence="10">
    <location>
        <begin position="350"/>
        <end position="378"/>
    </location>
</feature>
<sequence length="578" mass="62082">MHSPKITNVLHAYPAFDLPGFTIALASVHRRRAPMTLQTGLQARFPTLAKLGAWPKPVQIGLAAAVVAVIVALLLWGQSPDYRVLFSNLDDQDGGAIVTALGTMNVPYSFSDNGSAILVPANKVYQTRLQLASQGLPRGGKVGFELLDHTRFGASEFTEQITYQRALEGELVSSIEAIHSVKEARVHLAIPRESLFVRERQSPTASVLLTLYPGRSLNEGQVAAITWLVSASVANLTADKVSVVDQNGHLLTSPSGQAGADETRRAFTNDTEQRTVQRILTLLTPLVGAHNVRAQASADIDFSQREQTSEIYRPNQKPGQAAVRSEQTNSSSRHDLQPPEGVPGALTNQPPANATAPITVAPAPATAAPNTAPAASAAQTKVPSDSRHDATINYEVDRTINHVKDPVGRVQRLAVAVVVNYQRNAAGKLVPLDPAELAKLNGLVKEAMGYSEARGDTLSVVNSPFTTETVEKQPVWENPRYLSAAMQIGQYLLIALVILVLWRSLLKPLLAAITTIKPVVATTSPVNTAAANEAAAAQRASEIGRYEENLNTARHMAEKDPRAVAMVLRSWMVKNGGN</sequence>
<evidence type="ECO:0000313" key="14">
    <source>
        <dbReference type="EMBL" id="TCT06959.1"/>
    </source>
</evidence>
<dbReference type="NCBIfam" id="TIGR00206">
    <property type="entry name" value="fliF"/>
    <property type="match status" value="1"/>
</dbReference>
<dbReference type="Pfam" id="PF08345">
    <property type="entry name" value="YscJ_FliF_C"/>
    <property type="match status" value="1"/>
</dbReference>
<dbReference type="InterPro" id="IPR013556">
    <property type="entry name" value="Flag_M-ring_C"/>
</dbReference>
<keyword evidence="14" id="KW-0282">Flagellum</keyword>
<keyword evidence="5 11" id="KW-0812">Transmembrane</keyword>
<dbReference type="InterPro" id="IPR000067">
    <property type="entry name" value="FlgMring_FliF"/>
</dbReference>
<gene>
    <name evidence="14" type="ORF">EDC26_10714</name>
</gene>
<dbReference type="InterPro" id="IPR006182">
    <property type="entry name" value="FliF_N_dom"/>
</dbReference>
<evidence type="ECO:0000259" key="13">
    <source>
        <dbReference type="Pfam" id="PF08345"/>
    </source>
</evidence>
<proteinExistence type="inferred from homology"/>
<feature type="domain" description="Flagellar M-ring C-terminal" evidence="13">
    <location>
        <begin position="283"/>
        <end position="465"/>
    </location>
</feature>
<evidence type="ECO:0000256" key="5">
    <source>
        <dbReference type="ARBA" id="ARBA00022692"/>
    </source>
</evidence>
<evidence type="ECO:0000313" key="15">
    <source>
        <dbReference type="Proteomes" id="UP000295525"/>
    </source>
</evidence>
<comment type="similarity">
    <text evidence="3 9">Belongs to the FliF family.</text>
</comment>
<name>A0A4R3M3Y2_9BURK</name>
<dbReference type="GO" id="GO:0071973">
    <property type="term" value="P:bacterial-type flagellum-dependent cell motility"/>
    <property type="evidence" value="ECO:0007669"/>
    <property type="project" value="InterPro"/>
</dbReference>
<evidence type="ECO:0000256" key="2">
    <source>
        <dbReference type="ARBA" id="ARBA00004651"/>
    </source>
</evidence>